<dbReference type="EMBL" id="JAKROA010000002">
    <property type="protein sequence ID" value="KAL5110428.1"/>
    <property type="molecule type" value="Genomic_DNA"/>
</dbReference>
<dbReference type="Pfam" id="PF00583">
    <property type="entry name" value="Acetyltransf_1"/>
    <property type="match status" value="1"/>
</dbReference>
<keyword evidence="7" id="KW-0808">Transferase</keyword>
<sequence>MPLAGGSWCRRPILRAGCAGDSRVVVLSAKQLSSSELISRFGADSYCFCSTELTANHKARVFSILEKNMKGLYMKSSWGWNGDSKLDELFDRDSRLLLCFLTKVKTCCDSGLHVTPPSLPASLDEPCAFVNFRFEVDTRRPVLYCYEIQLLEEVRGLRLGRGLLHILYKIAADNQMARVVLTVFRFNSSAYAFFTRNGFTTDTSDPSRYGQPADYCILSRPP</sequence>
<evidence type="ECO:0000256" key="9">
    <source>
        <dbReference type="ARBA" id="ARBA00023315"/>
    </source>
</evidence>
<protein>
    <recommendedName>
        <fullName evidence="5">N-alpha-acetyltransferase 40</fullName>
        <ecNumber evidence="4">2.3.1.257</ecNumber>
    </recommendedName>
</protein>
<comment type="catalytic activity">
    <reaction evidence="10">
        <text>N-terminal L-seryl-[histone H2A] + acetyl-CoA = N-terminal N(alpha)-acetyl-L-seryl-[histone H2A] + CoA + H(+)</text>
        <dbReference type="Rhea" id="RHEA:50600"/>
        <dbReference type="Rhea" id="RHEA-COMP:12742"/>
        <dbReference type="Rhea" id="RHEA-COMP:12744"/>
        <dbReference type="ChEBI" id="CHEBI:15378"/>
        <dbReference type="ChEBI" id="CHEBI:57287"/>
        <dbReference type="ChEBI" id="CHEBI:57288"/>
        <dbReference type="ChEBI" id="CHEBI:64738"/>
        <dbReference type="ChEBI" id="CHEBI:83690"/>
        <dbReference type="EC" id="2.3.1.257"/>
    </reaction>
</comment>
<evidence type="ECO:0000256" key="3">
    <source>
        <dbReference type="ARBA" id="ARBA00008870"/>
    </source>
</evidence>
<dbReference type="PANTHER" id="PTHR20531:SF1">
    <property type="entry name" value="N-ALPHA-ACETYLTRANSFERASE 40"/>
    <property type="match status" value="1"/>
</dbReference>
<evidence type="ECO:0000313" key="14">
    <source>
        <dbReference type="Proteomes" id="UP001651158"/>
    </source>
</evidence>
<comment type="caution">
    <text evidence="13">The sequence shown here is derived from an EMBL/GenBank/DDBJ whole genome shotgun (WGS) entry which is preliminary data.</text>
</comment>
<evidence type="ECO:0000256" key="1">
    <source>
        <dbReference type="ARBA" id="ARBA00004123"/>
    </source>
</evidence>
<dbReference type="Proteomes" id="UP001651158">
    <property type="component" value="Unassembled WGS sequence"/>
</dbReference>
<gene>
    <name evidence="13" type="ORF">TcWFU_005685</name>
</gene>
<reference evidence="13 14" key="1">
    <citation type="journal article" date="2022" name="Front. Cell. Infect. Microbiol.">
        <title>The Genomes of Two Strains of Taenia crassiceps the Animal Model for the Study of Human Cysticercosis.</title>
        <authorList>
            <person name="Bobes R.J."/>
            <person name="Estrada K."/>
            <person name="Rios-Valencia D.G."/>
            <person name="Calderon-Gallegos A."/>
            <person name="de la Torre P."/>
            <person name="Carrero J.C."/>
            <person name="Sanchez-Flores A."/>
            <person name="Laclette J.P."/>
        </authorList>
    </citation>
    <scope>NUCLEOTIDE SEQUENCE [LARGE SCALE GENOMIC DNA]</scope>
    <source>
        <strain evidence="13">WFUcys</strain>
    </source>
</reference>
<name>A0ABR4QLF5_9CEST</name>
<comment type="catalytic activity">
    <reaction evidence="11">
        <text>N-terminal L-seryl-[histone H4] + acetyl-CoA = N-terminal N(alpha)-acetyl-L-seryl-[histone H4] + CoA + H(+)</text>
        <dbReference type="Rhea" id="RHEA:50596"/>
        <dbReference type="Rhea" id="RHEA-COMP:12740"/>
        <dbReference type="Rhea" id="RHEA-COMP:12743"/>
        <dbReference type="ChEBI" id="CHEBI:15378"/>
        <dbReference type="ChEBI" id="CHEBI:57287"/>
        <dbReference type="ChEBI" id="CHEBI:57288"/>
        <dbReference type="ChEBI" id="CHEBI:64738"/>
        <dbReference type="ChEBI" id="CHEBI:83690"/>
        <dbReference type="EC" id="2.3.1.257"/>
    </reaction>
</comment>
<evidence type="ECO:0000313" key="13">
    <source>
        <dbReference type="EMBL" id="KAL5110428.1"/>
    </source>
</evidence>
<organism evidence="13 14">
    <name type="scientific">Taenia crassiceps</name>
    <dbReference type="NCBI Taxonomy" id="6207"/>
    <lineage>
        <taxon>Eukaryota</taxon>
        <taxon>Metazoa</taxon>
        <taxon>Spiralia</taxon>
        <taxon>Lophotrochozoa</taxon>
        <taxon>Platyhelminthes</taxon>
        <taxon>Cestoda</taxon>
        <taxon>Eucestoda</taxon>
        <taxon>Cyclophyllidea</taxon>
        <taxon>Taeniidae</taxon>
        <taxon>Taenia</taxon>
    </lineage>
</organism>
<evidence type="ECO:0000256" key="7">
    <source>
        <dbReference type="ARBA" id="ARBA00022679"/>
    </source>
</evidence>
<keyword evidence="6" id="KW-0963">Cytoplasm</keyword>
<keyword evidence="9" id="KW-0012">Acyltransferase</keyword>
<evidence type="ECO:0000256" key="4">
    <source>
        <dbReference type="ARBA" id="ARBA00012950"/>
    </source>
</evidence>
<evidence type="ECO:0000256" key="2">
    <source>
        <dbReference type="ARBA" id="ARBA00004496"/>
    </source>
</evidence>
<evidence type="ECO:0000256" key="11">
    <source>
        <dbReference type="ARBA" id="ARBA00049524"/>
    </source>
</evidence>
<comment type="similarity">
    <text evidence="3">Belongs to the acetyltransferase family. NAA40 subfamily.</text>
</comment>
<dbReference type="InterPro" id="IPR016181">
    <property type="entry name" value="Acyl_CoA_acyltransferase"/>
</dbReference>
<evidence type="ECO:0000259" key="12">
    <source>
        <dbReference type="PROSITE" id="PS51186"/>
    </source>
</evidence>
<accession>A0ABR4QLF5</accession>
<keyword evidence="14" id="KW-1185">Reference proteome</keyword>
<dbReference type="SUPFAM" id="SSF55729">
    <property type="entry name" value="Acyl-CoA N-acyltransferases (Nat)"/>
    <property type="match status" value="1"/>
</dbReference>
<dbReference type="PANTHER" id="PTHR20531">
    <property type="entry name" value="N-ALPHA-ACETYLTRANSFERASE 40"/>
    <property type="match status" value="1"/>
</dbReference>
<feature type="domain" description="N-acetyltransferase" evidence="12">
    <location>
        <begin position="59"/>
        <end position="221"/>
    </location>
</feature>
<dbReference type="PROSITE" id="PS51186">
    <property type="entry name" value="GNAT"/>
    <property type="match status" value="1"/>
</dbReference>
<comment type="subcellular location">
    <subcellularLocation>
        <location evidence="2">Cytoplasm</location>
    </subcellularLocation>
    <subcellularLocation>
        <location evidence="1">Nucleus</location>
    </subcellularLocation>
</comment>
<evidence type="ECO:0000256" key="8">
    <source>
        <dbReference type="ARBA" id="ARBA00023242"/>
    </source>
</evidence>
<evidence type="ECO:0000256" key="10">
    <source>
        <dbReference type="ARBA" id="ARBA00047821"/>
    </source>
</evidence>
<evidence type="ECO:0000256" key="5">
    <source>
        <dbReference type="ARBA" id="ARBA00015043"/>
    </source>
</evidence>
<dbReference type="EC" id="2.3.1.257" evidence="4"/>
<dbReference type="InterPro" id="IPR039949">
    <property type="entry name" value="NAA40"/>
</dbReference>
<proteinExistence type="inferred from homology"/>
<dbReference type="Gene3D" id="3.40.630.30">
    <property type="match status" value="1"/>
</dbReference>
<evidence type="ECO:0000256" key="6">
    <source>
        <dbReference type="ARBA" id="ARBA00022490"/>
    </source>
</evidence>
<dbReference type="InterPro" id="IPR000182">
    <property type="entry name" value="GNAT_dom"/>
</dbReference>
<keyword evidence="8" id="KW-0539">Nucleus</keyword>